<organism evidence="10">
    <name type="scientific">Capitella teleta</name>
    <name type="common">Polychaete worm</name>
    <dbReference type="NCBI Taxonomy" id="283909"/>
    <lineage>
        <taxon>Eukaryota</taxon>
        <taxon>Metazoa</taxon>
        <taxon>Spiralia</taxon>
        <taxon>Lophotrochozoa</taxon>
        <taxon>Annelida</taxon>
        <taxon>Polychaeta</taxon>
        <taxon>Sedentaria</taxon>
        <taxon>Scolecida</taxon>
        <taxon>Capitellidae</taxon>
        <taxon>Capitella</taxon>
    </lineage>
</organism>
<evidence type="ECO:0000259" key="9">
    <source>
        <dbReference type="Pfam" id="PF24779"/>
    </source>
</evidence>
<evidence type="ECO:0000313" key="12">
    <source>
        <dbReference type="Proteomes" id="UP000014760"/>
    </source>
</evidence>
<dbReference type="Pfam" id="PF24779">
    <property type="entry name" value="UTP23_sensor"/>
    <property type="match status" value="1"/>
</dbReference>
<dbReference type="InterPro" id="IPR029060">
    <property type="entry name" value="PIN-like_dom_sf"/>
</dbReference>
<dbReference type="STRING" id="283909.N1PB45"/>
<gene>
    <name evidence="10" type="ORF">CAPTEDRAFT_180172</name>
</gene>
<dbReference type="CDD" id="cd09866">
    <property type="entry name" value="PIN_Fcf1-Utp23-H"/>
    <property type="match status" value="1"/>
</dbReference>
<comment type="similarity">
    <text evidence="6">Belongs to the UTP23/FCF1 family. UTP23 subfamily.</text>
</comment>
<evidence type="ECO:0000256" key="3">
    <source>
        <dbReference type="ARBA" id="ARBA00022552"/>
    </source>
</evidence>
<feature type="compositionally biased region" description="Basic and acidic residues" evidence="8">
    <location>
        <begin position="158"/>
        <end position="174"/>
    </location>
</feature>
<evidence type="ECO:0000256" key="1">
    <source>
        <dbReference type="ARBA" id="ARBA00004604"/>
    </source>
</evidence>
<feature type="domain" description="UTP23 sensor motif region" evidence="9">
    <location>
        <begin position="184"/>
        <end position="203"/>
    </location>
</feature>
<feature type="compositionally biased region" description="Basic residues" evidence="8">
    <location>
        <begin position="184"/>
        <end position="203"/>
    </location>
</feature>
<dbReference type="Proteomes" id="UP000014760">
    <property type="component" value="Unassembled WGS sequence"/>
</dbReference>
<feature type="region of interest" description="Disordered" evidence="8">
    <location>
        <begin position="146"/>
        <end position="236"/>
    </location>
</feature>
<dbReference type="FunCoup" id="N1PB45">
    <property type="interactions" value="1602"/>
</dbReference>
<keyword evidence="12" id="KW-1185">Reference proteome</keyword>
<keyword evidence="4" id="KW-0539">Nucleus</keyword>
<evidence type="ECO:0000256" key="2">
    <source>
        <dbReference type="ARBA" id="ARBA00022517"/>
    </source>
</evidence>
<sequence>MKIKRQKTLHRTLLHYKNFFSLEPPFNILLDGTFCKAALSFKINIADQLPKYLDCEVKIKTTQCVIRECKSFGPLLFGPWKVLQQFEVEPCKHRDVSGAVCLRRMAKKNKKFMIATQDPQLTKVVRSLPGVPLLYISHKAINLEKPSKASQEESELPAEDKELERLKEMKKAILGEEEASPVVTKKRKKPKGPNPLSRKKKKSAATQPIAEKEGKRKRSRKRRKRNPQSPTKTQPS</sequence>
<evidence type="ECO:0000256" key="8">
    <source>
        <dbReference type="SAM" id="MobiDB-lite"/>
    </source>
</evidence>
<dbReference type="InterPro" id="IPR006984">
    <property type="entry name" value="Fcf1/UTP23"/>
</dbReference>
<dbReference type="Pfam" id="PF04900">
    <property type="entry name" value="Fcf1"/>
    <property type="match status" value="1"/>
</dbReference>
<keyword evidence="3" id="KW-0698">rRNA processing</keyword>
<dbReference type="GO" id="GO:0006364">
    <property type="term" value="P:rRNA processing"/>
    <property type="evidence" value="ECO:0007669"/>
    <property type="project" value="UniProtKB-KW"/>
</dbReference>
<dbReference type="PANTHER" id="PTHR12416">
    <property type="entry name" value="RRNA-PROCESSING PROTEIN UTP23 HOMOLOG"/>
    <property type="match status" value="1"/>
</dbReference>
<evidence type="ECO:0000313" key="11">
    <source>
        <dbReference type="EnsemblMetazoa" id="CapteP180172"/>
    </source>
</evidence>
<protein>
    <recommendedName>
        <fullName evidence="7">rRNA-processing protein UTP23 homolog</fullName>
    </recommendedName>
</protein>
<name>N1PB45_CAPTE</name>
<dbReference type="EMBL" id="KB291798">
    <property type="protein sequence ID" value="ELU18872.1"/>
    <property type="molecule type" value="Genomic_DNA"/>
</dbReference>
<reference evidence="10 12" key="2">
    <citation type="journal article" date="2013" name="Nature">
        <title>Insights into bilaterian evolution from three spiralian genomes.</title>
        <authorList>
            <person name="Simakov O."/>
            <person name="Marletaz F."/>
            <person name="Cho S.J."/>
            <person name="Edsinger-Gonzales E."/>
            <person name="Havlak P."/>
            <person name="Hellsten U."/>
            <person name="Kuo D.H."/>
            <person name="Larsson T."/>
            <person name="Lv J."/>
            <person name="Arendt D."/>
            <person name="Savage R."/>
            <person name="Osoegawa K."/>
            <person name="de Jong P."/>
            <person name="Grimwood J."/>
            <person name="Chapman J.A."/>
            <person name="Shapiro H."/>
            <person name="Aerts A."/>
            <person name="Otillar R.P."/>
            <person name="Terry A.Y."/>
            <person name="Boore J.L."/>
            <person name="Grigoriev I.V."/>
            <person name="Lindberg D.R."/>
            <person name="Seaver E.C."/>
            <person name="Weisblat D.A."/>
            <person name="Putnam N.H."/>
            <person name="Rokhsar D.S."/>
        </authorList>
    </citation>
    <scope>NUCLEOTIDE SEQUENCE</scope>
    <source>
        <strain evidence="10 12">I ESC-2004</strain>
    </source>
</reference>
<comment type="function">
    <text evidence="5">Involved in rRNA-processing and ribosome biogenesis.</text>
</comment>
<dbReference type="SUPFAM" id="SSF88723">
    <property type="entry name" value="PIN domain-like"/>
    <property type="match status" value="1"/>
</dbReference>
<dbReference type="EMBL" id="AMQN01000047">
    <property type="status" value="NOT_ANNOTATED_CDS"/>
    <property type="molecule type" value="Genomic_DNA"/>
</dbReference>
<dbReference type="AlphaFoldDB" id="N1PB45"/>
<dbReference type="EnsemblMetazoa" id="CapteT180172">
    <property type="protein sequence ID" value="CapteP180172"/>
    <property type="gene ID" value="CapteG180172"/>
</dbReference>
<evidence type="ECO:0000256" key="4">
    <source>
        <dbReference type="ARBA" id="ARBA00023242"/>
    </source>
</evidence>
<proteinExistence type="inferred from homology"/>
<keyword evidence="2" id="KW-0690">Ribosome biogenesis</keyword>
<dbReference type="FunFam" id="3.40.50.1010:FF:000006">
    <property type="entry name" value="rRNA-processing protein UTP23 homolog"/>
    <property type="match status" value="1"/>
</dbReference>
<dbReference type="HOGENOM" id="CLU_053567_3_0_1"/>
<evidence type="ECO:0000256" key="7">
    <source>
        <dbReference type="ARBA" id="ARBA00071400"/>
    </source>
</evidence>
<feature type="compositionally biased region" description="Polar residues" evidence="8">
    <location>
        <begin position="227"/>
        <end position="236"/>
    </location>
</feature>
<evidence type="ECO:0000256" key="5">
    <source>
        <dbReference type="ARBA" id="ARBA00037300"/>
    </source>
</evidence>
<reference evidence="12" key="1">
    <citation type="submission" date="2012-12" db="EMBL/GenBank/DDBJ databases">
        <authorList>
            <person name="Hellsten U."/>
            <person name="Grimwood J."/>
            <person name="Chapman J.A."/>
            <person name="Shapiro H."/>
            <person name="Aerts A."/>
            <person name="Otillar R.P."/>
            <person name="Terry A.Y."/>
            <person name="Boore J.L."/>
            <person name="Simakov O."/>
            <person name="Marletaz F."/>
            <person name="Cho S.-J."/>
            <person name="Edsinger-Gonzales E."/>
            <person name="Havlak P."/>
            <person name="Kuo D.-H."/>
            <person name="Larsson T."/>
            <person name="Lv J."/>
            <person name="Arendt D."/>
            <person name="Savage R."/>
            <person name="Osoegawa K."/>
            <person name="de Jong P."/>
            <person name="Lindberg D.R."/>
            <person name="Seaver E.C."/>
            <person name="Weisblat D.A."/>
            <person name="Putnam N.H."/>
            <person name="Grigoriev I.V."/>
            <person name="Rokhsar D.S."/>
        </authorList>
    </citation>
    <scope>NUCLEOTIDE SEQUENCE</scope>
    <source>
        <strain evidence="12">I ESC-2004</strain>
    </source>
</reference>
<accession>N1PB45</accession>
<dbReference type="Gene3D" id="3.40.50.1010">
    <property type="entry name" value="5'-nuclease"/>
    <property type="match status" value="1"/>
</dbReference>
<dbReference type="InterPro" id="IPR057776">
    <property type="entry name" value="UTP23_sensor"/>
</dbReference>
<dbReference type="GO" id="GO:0032040">
    <property type="term" value="C:small-subunit processome"/>
    <property type="evidence" value="ECO:0007669"/>
    <property type="project" value="InterPro"/>
</dbReference>
<reference evidence="11" key="3">
    <citation type="submission" date="2015-06" db="UniProtKB">
        <authorList>
            <consortium name="EnsemblMetazoa"/>
        </authorList>
    </citation>
    <scope>IDENTIFICATION</scope>
</reference>
<dbReference type="OrthoDB" id="25675at2759"/>
<evidence type="ECO:0000256" key="6">
    <source>
        <dbReference type="ARBA" id="ARBA00038503"/>
    </source>
</evidence>
<comment type="subcellular location">
    <subcellularLocation>
        <location evidence="1">Nucleus</location>
        <location evidence="1">Nucleolus</location>
    </subcellularLocation>
</comment>
<dbReference type="OMA" id="CCMQALY"/>
<feature type="compositionally biased region" description="Basic residues" evidence="8">
    <location>
        <begin position="215"/>
        <end position="226"/>
    </location>
</feature>
<evidence type="ECO:0000313" key="10">
    <source>
        <dbReference type="EMBL" id="ELU18872.1"/>
    </source>
</evidence>